<keyword evidence="2" id="KW-1185">Reference proteome</keyword>
<evidence type="ECO:0000313" key="1">
    <source>
        <dbReference type="EMBL" id="KAI0296938.1"/>
    </source>
</evidence>
<comment type="caution">
    <text evidence="1">The sequence shown here is derived from an EMBL/GenBank/DDBJ whole genome shotgun (WGS) entry which is preliminary data.</text>
</comment>
<protein>
    <recommendedName>
        <fullName evidence="3">Cytochrome P450</fullName>
    </recommendedName>
</protein>
<sequence>MRHHELLCALQVLTRFPTMGLGFNHGMLPYGGRWSRLRRAFHTHFDAMTSKVY</sequence>
<gene>
    <name evidence="1" type="ORF">B0F90DRAFT_1743553</name>
</gene>
<organism evidence="1 2">
    <name type="scientific">Multifurca ochricompacta</name>
    <dbReference type="NCBI Taxonomy" id="376703"/>
    <lineage>
        <taxon>Eukaryota</taxon>
        <taxon>Fungi</taxon>
        <taxon>Dikarya</taxon>
        <taxon>Basidiomycota</taxon>
        <taxon>Agaricomycotina</taxon>
        <taxon>Agaricomycetes</taxon>
        <taxon>Russulales</taxon>
        <taxon>Russulaceae</taxon>
        <taxon>Multifurca</taxon>
    </lineage>
</organism>
<reference evidence="1" key="1">
    <citation type="journal article" date="2022" name="New Phytol.">
        <title>Evolutionary transition to the ectomycorrhizal habit in the genomes of a hyperdiverse lineage of mushroom-forming fungi.</title>
        <authorList>
            <person name="Looney B."/>
            <person name="Miyauchi S."/>
            <person name="Morin E."/>
            <person name="Drula E."/>
            <person name="Courty P.E."/>
            <person name="Kohler A."/>
            <person name="Kuo A."/>
            <person name="LaButti K."/>
            <person name="Pangilinan J."/>
            <person name="Lipzen A."/>
            <person name="Riley R."/>
            <person name="Andreopoulos W."/>
            <person name="He G."/>
            <person name="Johnson J."/>
            <person name="Nolan M."/>
            <person name="Tritt A."/>
            <person name="Barry K.W."/>
            <person name="Grigoriev I.V."/>
            <person name="Nagy L.G."/>
            <person name="Hibbett D."/>
            <person name="Henrissat B."/>
            <person name="Matheny P.B."/>
            <person name="Labbe J."/>
            <person name="Martin F.M."/>
        </authorList>
    </citation>
    <scope>NUCLEOTIDE SEQUENCE</scope>
    <source>
        <strain evidence="1">BPL690</strain>
    </source>
</reference>
<proteinExistence type="predicted"/>
<evidence type="ECO:0000313" key="2">
    <source>
        <dbReference type="Proteomes" id="UP001203297"/>
    </source>
</evidence>
<dbReference type="Proteomes" id="UP001203297">
    <property type="component" value="Unassembled WGS sequence"/>
</dbReference>
<accession>A0AAD4M226</accession>
<evidence type="ECO:0008006" key="3">
    <source>
        <dbReference type="Google" id="ProtNLM"/>
    </source>
</evidence>
<dbReference type="AlphaFoldDB" id="A0AAD4M226"/>
<name>A0AAD4M226_9AGAM</name>
<dbReference type="EMBL" id="WTXG01000043">
    <property type="protein sequence ID" value="KAI0296938.1"/>
    <property type="molecule type" value="Genomic_DNA"/>
</dbReference>